<dbReference type="RefSeq" id="WP_054521426.1">
    <property type="nucleotide sequence ID" value="NZ_LGKO01000003.1"/>
</dbReference>
<feature type="domain" description="PEP-utilising enzyme mobile" evidence="1">
    <location>
        <begin position="821"/>
        <end position="891"/>
    </location>
</feature>
<dbReference type="Pfam" id="PF01326">
    <property type="entry name" value="PPDK_N"/>
    <property type="match status" value="1"/>
</dbReference>
<evidence type="ECO:0000313" key="3">
    <source>
        <dbReference type="EMBL" id="KPL83438.1"/>
    </source>
</evidence>
<dbReference type="GO" id="GO:0005524">
    <property type="term" value="F:ATP binding"/>
    <property type="evidence" value="ECO:0007669"/>
    <property type="project" value="InterPro"/>
</dbReference>
<dbReference type="SUPFAM" id="SSF52009">
    <property type="entry name" value="Phosphohistidine domain"/>
    <property type="match status" value="1"/>
</dbReference>
<dbReference type="Gene3D" id="3.30.470.20">
    <property type="entry name" value="ATP-grasp fold, B domain"/>
    <property type="match status" value="1"/>
</dbReference>
<dbReference type="InterPro" id="IPR002192">
    <property type="entry name" value="PPDK_AMP/ATP-bd"/>
</dbReference>
<comment type="caution">
    <text evidence="3">The sequence shown here is derived from an EMBL/GenBank/DDBJ whole genome shotgun (WGS) entry which is preliminary data.</text>
</comment>
<dbReference type="PANTHER" id="PTHR43615:SF1">
    <property type="entry name" value="PPDK_N DOMAIN-CONTAINING PROTEIN"/>
    <property type="match status" value="1"/>
</dbReference>
<dbReference type="Gene3D" id="3.50.30.10">
    <property type="entry name" value="Phosphohistidine domain"/>
    <property type="match status" value="1"/>
</dbReference>
<dbReference type="PATRIC" id="fig|869279.4.peg.2829"/>
<feature type="domain" description="Pyruvate phosphate dikinase AMP/ATP-binding" evidence="2">
    <location>
        <begin position="17"/>
        <end position="306"/>
    </location>
</feature>
<dbReference type="PANTHER" id="PTHR43615">
    <property type="entry name" value="PHOSPHOENOLPYRUVATE SYNTHASE-RELATED"/>
    <property type="match status" value="1"/>
</dbReference>
<name>A0A0P6Y2K1_9CHLR</name>
<evidence type="ECO:0000313" key="4">
    <source>
        <dbReference type="Proteomes" id="UP000050544"/>
    </source>
</evidence>
<dbReference type="STRING" id="869279.SE15_07145"/>
<evidence type="ECO:0000259" key="1">
    <source>
        <dbReference type="Pfam" id="PF00391"/>
    </source>
</evidence>
<sequence>MLYLLPFSSPEALRLELSGGKGANLARLSQAGLPVPPGVILSTGAYREFVRLNRLEEVLKPALQAEAATPPEALEALSATIRQAFQAALLPPAVAEAILAWYRQAGQPTLAVRSSATTEDLPGLSFAGQQDTFLNVVGEEALLKAVVGCWASLWTARAMGYRLYHGIPQHDLALAVVLQEMVPSQVAGVMFTANPLTGERREVVINAAFGLGEALVSGRVEPDEYRVRMAPPQVVGRQLGRKAPLTADKTESAVPGAPVQALPDADILALAQLGKQIEALYRFPQDIEWAWVEGTFYILQSRPITALYPLPEGLPEQPLQVLFSLGAVQGMLDPITPLGREFILQLLIAGGRLLGYRLTPATQRAVWVAGERLWPNLTPLLHTRIGRRVVPVMLGLVEPSARRVVLDLLEDARIGWNAPLRFSTRLRLVRLALPLLGHILLNLIAPERRREAVLARFEGLLAGLEAELARLPQPPLARLAALVEGFLRVFRRLPGEARRLVAVVATGIGSLNLLRGLVACIPEGTLGRPRSAWDEDVLMLTRALPHNPTTLMDLSLWEVAQALRQNPAARAEIERQTPAALVAAYQASHLHAETRQRVGEFLARYGRRGWAEFDLGRPRWNEDPTYVFEVLKTYLSLPEGALSPAQTFAQGEVLAQQALARLEAGIRLTPGGWLKVHLVRFLARRVRALMGMREYPKFFMVRAMGAFREVFLAVGQALCAQGYLEQADDGVFLTLEELREFARRPEDPTWGERIRQRREAFERERRRRQVPRLLLSDGRAFYAGMDQAEEGTPTLWGSPVSPGMAEGRVRVVLDPRTAGLQPGEILVCPGTDPSWTPLFLSAGGLIMEVGGMMTHGAVVAREYGLPAVVGVDRATQRLRTGQRVRLNGSTGRIDLLPEEGEPAS</sequence>
<dbReference type="Gene3D" id="3.30.1490.20">
    <property type="entry name" value="ATP-grasp fold, A domain"/>
    <property type="match status" value="1"/>
</dbReference>
<dbReference type="InterPro" id="IPR008279">
    <property type="entry name" value="PEP-util_enz_mobile_dom"/>
</dbReference>
<proteinExistence type="predicted"/>
<dbReference type="InterPro" id="IPR036637">
    <property type="entry name" value="Phosphohistidine_dom_sf"/>
</dbReference>
<organism evidence="3 4">
    <name type="scientific">Thermanaerothrix daxensis</name>
    <dbReference type="NCBI Taxonomy" id="869279"/>
    <lineage>
        <taxon>Bacteria</taxon>
        <taxon>Bacillati</taxon>
        <taxon>Chloroflexota</taxon>
        <taxon>Anaerolineae</taxon>
        <taxon>Anaerolineales</taxon>
        <taxon>Anaerolineaceae</taxon>
        <taxon>Thermanaerothrix</taxon>
    </lineage>
</organism>
<keyword evidence="4" id="KW-1185">Reference proteome</keyword>
<evidence type="ECO:0008006" key="5">
    <source>
        <dbReference type="Google" id="ProtNLM"/>
    </source>
</evidence>
<accession>A0A0P6Y2K1</accession>
<gene>
    <name evidence="3" type="ORF">SE15_07145</name>
</gene>
<dbReference type="AlphaFoldDB" id="A0A0P6Y2K1"/>
<dbReference type="EMBL" id="LGKO01000003">
    <property type="protein sequence ID" value="KPL83438.1"/>
    <property type="molecule type" value="Genomic_DNA"/>
</dbReference>
<protein>
    <recommendedName>
        <fullName evidence="5">Phosphoenolpyruvate synthase</fullName>
    </recommendedName>
</protein>
<dbReference type="InterPro" id="IPR051549">
    <property type="entry name" value="PEP_Utilizing_Enz"/>
</dbReference>
<evidence type="ECO:0000259" key="2">
    <source>
        <dbReference type="Pfam" id="PF01326"/>
    </source>
</evidence>
<dbReference type="InterPro" id="IPR013815">
    <property type="entry name" value="ATP_grasp_subdomain_1"/>
</dbReference>
<dbReference type="Pfam" id="PF00391">
    <property type="entry name" value="PEP-utilizers"/>
    <property type="match status" value="1"/>
</dbReference>
<dbReference type="GO" id="GO:0016301">
    <property type="term" value="F:kinase activity"/>
    <property type="evidence" value="ECO:0007669"/>
    <property type="project" value="InterPro"/>
</dbReference>
<dbReference type="OrthoDB" id="9765468at2"/>
<dbReference type="Proteomes" id="UP000050544">
    <property type="component" value="Unassembled WGS sequence"/>
</dbReference>
<reference evidence="3 4" key="1">
    <citation type="submission" date="2015-07" db="EMBL/GenBank/DDBJ databases">
        <title>Whole genome sequence of Thermanaerothrix daxensis DSM 23592.</title>
        <authorList>
            <person name="Hemp J."/>
            <person name="Ward L.M."/>
            <person name="Pace L.A."/>
            <person name="Fischer W.W."/>
        </authorList>
    </citation>
    <scope>NUCLEOTIDE SEQUENCE [LARGE SCALE GENOMIC DNA]</scope>
    <source>
        <strain evidence="3 4">GNS-1</strain>
    </source>
</reference>
<dbReference type="SUPFAM" id="SSF56059">
    <property type="entry name" value="Glutathione synthetase ATP-binding domain-like"/>
    <property type="match status" value="1"/>
</dbReference>